<accession>A0AAU9CXZ3</accession>
<feature type="region of interest" description="Disordered" evidence="1">
    <location>
        <begin position="214"/>
        <end position="248"/>
    </location>
</feature>
<dbReference type="RefSeq" id="WP_317698175.1">
    <property type="nucleotide sequence ID" value="NZ_AP026801.1"/>
</dbReference>
<dbReference type="Proteomes" id="UP001321804">
    <property type="component" value="Chromosome"/>
</dbReference>
<evidence type="ECO:0008006" key="5">
    <source>
        <dbReference type="Google" id="ProtNLM"/>
    </source>
</evidence>
<reference evidence="3 4" key="1">
    <citation type="journal article" date="2023" name="Microbiol. Spectr.">
        <title>Symbiosis of Carpenter Bees with Uncharacterized Lactic Acid Bacteria Showing NAD Auxotrophy.</title>
        <authorList>
            <person name="Kawasaki S."/>
            <person name="Ozawa K."/>
            <person name="Mori T."/>
            <person name="Yamamoto A."/>
            <person name="Ito M."/>
            <person name="Ohkuma M."/>
            <person name="Sakamoto M."/>
            <person name="Matsutani M."/>
        </authorList>
    </citation>
    <scope>NUCLEOTIDE SEQUENCE [LARGE SCALE GENOMIC DNA]</scope>
    <source>
        <strain evidence="3 4">KimC2</strain>
    </source>
</reference>
<proteinExistence type="predicted"/>
<evidence type="ECO:0000256" key="1">
    <source>
        <dbReference type="SAM" id="MobiDB-lite"/>
    </source>
</evidence>
<feature type="compositionally biased region" description="Basic and acidic residues" evidence="1">
    <location>
        <begin position="238"/>
        <end position="248"/>
    </location>
</feature>
<feature type="compositionally biased region" description="Low complexity" evidence="1">
    <location>
        <begin position="217"/>
        <end position="237"/>
    </location>
</feature>
<dbReference type="PROSITE" id="PS51257">
    <property type="entry name" value="PROKAR_LIPOPROTEIN"/>
    <property type="match status" value="1"/>
</dbReference>
<keyword evidence="4" id="KW-1185">Reference proteome</keyword>
<keyword evidence="2" id="KW-0732">Signal</keyword>
<dbReference type="EMBL" id="AP026801">
    <property type="protein sequence ID" value="BDR56274.1"/>
    <property type="molecule type" value="Genomic_DNA"/>
</dbReference>
<protein>
    <recommendedName>
        <fullName evidence="5">Lipoprotein</fullName>
    </recommendedName>
</protein>
<feature type="chain" id="PRO_5043493689" description="Lipoprotein" evidence="2">
    <location>
        <begin position="21"/>
        <end position="248"/>
    </location>
</feature>
<organism evidence="3 4">
    <name type="scientific">Xylocopilactobacillus apis</name>
    <dbReference type="NCBI Taxonomy" id="2932183"/>
    <lineage>
        <taxon>Bacteria</taxon>
        <taxon>Bacillati</taxon>
        <taxon>Bacillota</taxon>
        <taxon>Bacilli</taxon>
        <taxon>Lactobacillales</taxon>
        <taxon>Lactobacillaceae</taxon>
        <taxon>Xylocopilactobacillus</taxon>
    </lineage>
</organism>
<dbReference type="KEGG" id="xak:KIMC2_08360"/>
<evidence type="ECO:0000256" key="2">
    <source>
        <dbReference type="SAM" id="SignalP"/>
    </source>
</evidence>
<evidence type="ECO:0000313" key="4">
    <source>
        <dbReference type="Proteomes" id="UP001321804"/>
    </source>
</evidence>
<feature type="signal peptide" evidence="2">
    <location>
        <begin position="1"/>
        <end position="20"/>
    </location>
</feature>
<name>A0AAU9CXZ3_9LACO</name>
<sequence length="248" mass="27221">MKIKKIFLTITTILLLTVFVGCENKTGGSSSDSVKTLRMAESINSSTERIWYVCYTDQNKNITPKTEVGGVIVTKDAKITAYVTAASHKTMKDFNSKKSNEDVIAYAKKLSKKGEIGTAKKKSVIKKDSKVNLYMDITGKKVAGEGIDGITAPGYFMTRVVSNTKVGDYNYGGLKDPVINGGTEQLSYYVVTRLDNKNQKFAFDKVNEKNTKKVYMKSYPKNSKSSSSSSKSNPAVSKSEKSSSKSNK</sequence>
<dbReference type="AlphaFoldDB" id="A0AAU9CXZ3"/>
<evidence type="ECO:0000313" key="3">
    <source>
        <dbReference type="EMBL" id="BDR56274.1"/>
    </source>
</evidence>
<gene>
    <name evidence="3" type="ORF">KIMC2_08360</name>
</gene>